<feature type="non-terminal residue" evidence="2">
    <location>
        <position position="134"/>
    </location>
</feature>
<comment type="caution">
    <text evidence="2">The sequence shown here is derived from an EMBL/GenBank/DDBJ whole genome shotgun (WGS) entry which is preliminary data.</text>
</comment>
<keyword evidence="3" id="KW-1185">Reference proteome</keyword>
<feature type="region of interest" description="Disordered" evidence="1">
    <location>
        <begin position="1"/>
        <end position="134"/>
    </location>
</feature>
<dbReference type="AlphaFoldDB" id="A0A7Y7PRR4"/>
<dbReference type="Proteomes" id="UP000565521">
    <property type="component" value="Unassembled WGS sequence"/>
</dbReference>
<sequence>MATSNQNNNDDLNSNKEVVNAQQSAIPDNEQLQKKKEFDELMSNGKEASDPSAQRNVGAGGYTQRADQKDQLENLAIGGAEGVPQGGNDHSDTAQPNTGPGFDVEGSYDMGNPIRSQEQKFGEDAPSGPAKPAQ</sequence>
<accession>A0A7Y7PRR4</accession>
<name>A0A7Y7PRR4_9BACT</name>
<feature type="compositionally biased region" description="Low complexity" evidence="1">
    <location>
        <begin position="1"/>
        <end position="12"/>
    </location>
</feature>
<organism evidence="2 3">
    <name type="scientific">Hymenobacter lapidiphilus</name>
    <dbReference type="NCBI Taxonomy" id="2608003"/>
    <lineage>
        <taxon>Bacteria</taxon>
        <taxon>Pseudomonadati</taxon>
        <taxon>Bacteroidota</taxon>
        <taxon>Cytophagia</taxon>
        <taxon>Cytophagales</taxon>
        <taxon>Hymenobacteraceae</taxon>
        <taxon>Hymenobacter</taxon>
    </lineage>
</organism>
<evidence type="ECO:0000313" key="3">
    <source>
        <dbReference type="Proteomes" id="UP000565521"/>
    </source>
</evidence>
<feature type="compositionally biased region" description="Polar residues" evidence="1">
    <location>
        <begin position="16"/>
        <end position="26"/>
    </location>
</feature>
<evidence type="ECO:0000313" key="2">
    <source>
        <dbReference type="EMBL" id="NVO32844.1"/>
    </source>
</evidence>
<reference evidence="2 3" key="1">
    <citation type="submission" date="2020-05" db="EMBL/GenBank/DDBJ databases">
        <title>Hymenobacter terrestris sp. nov. and Hymenobacter lapidiphilus sp. nov., isolated from regoliths in Antarctica.</title>
        <authorList>
            <person name="Sedlacek I."/>
            <person name="Pantucek R."/>
            <person name="Zeman M."/>
            <person name="Holochova P."/>
            <person name="Kralova S."/>
            <person name="Stankova E."/>
            <person name="Sedo O."/>
            <person name="Micenkova L."/>
            <person name="Svec P."/>
            <person name="Gupta V."/>
            <person name="Sood U."/>
            <person name="Korpole U.S."/>
            <person name="Lal R."/>
        </authorList>
    </citation>
    <scope>NUCLEOTIDE SEQUENCE [LARGE SCALE GENOMIC DNA]</scope>
    <source>
        <strain evidence="2 3">P5342</strain>
    </source>
</reference>
<proteinExistence type="predicted"/>
<evidence type="ECO:0000256" key="1">
    <source>
        <dbReference type="SAM" id="MobiDB-lite"/>
    </source>
</evidence>
<protein>
    <submittedName>
        <fullName evidence="2">Uncharacterized protein</fullName>
    </submittedName>
</protein>
<dbReference type="EMBL" id="JABKAU010000038">
    <property type="protein sequence ID" value="NVO32844.1"/>
    <property type="molecule type" value="Genomic_DNA"/>
</dbReference>
<gene>
    <name evidence="2" type="ORF">HW554_16635</name>
</gene>